<dbReference type="FunFam" id="3.40.720.10:FF:000088">
    <property type="entry name" value="Phosphatidylinositol glycan anchor biosynthesis, class N"/>
    <property type="match status" value="1"/>
</dbReference>
<dbReference type="Ensembl" id="ENSCMUT00000016913.2">
    <property type="protein sequence ID" value="ENSCMUP00000015744.2"/>
    <property type="gene ID" value="ENSCMUG00000005781.2"/>
</dbReference>
<feature type="transmembrane region" description="Helical" evidence="12">
    <location>
        <begin position="721"/>
        <end position="739"/>
    </location>
</feature>
<evidence type="ECO:0000256" key="7">
    <source>
        <dbReference type="ARBA" id="ARBA00022692"/>
    </source>
</evidence>
<comment type="caution">
    <text evidence="12">Lacks conserved residue(s) required for the propagation of feature annotation.</text>
</comment>
<keyword evidence="6 12" id="KW-0808">Transferase</keyword>
<dbReference type="GO" id="GO:0051377">
    <property type="term" value="F:mannose-ethanolamine phosphotransferase activity"/>
    <property type="evidence" value="ECO:0007669"/>
    <property type="project" value="UniProtKB-UniRule"/>
</dbReference>
<proteinExistence type="inferred from homology"/>
<feature type="transmembrane region" description="Helical" evidence="12">
    <location>
        <begin position="826"/>
        <end position="849"/>
    </location>
</feature>
<evidence type="ECO:0000313" key="14">
    <source>
        <dbReference type="Ensembl" id="ENSCMUP00000015744.2"/>
    </source>
</evidence>
<keyword evidence="8 12" id="KW-0256">Endoplasmic reticulum</keyword>
<evidence type="ECO:0000256" key="3">
    <source>
        <dbReference type="ARBA" id="ARBA00008400"/>
    </source>
</evidence>
<keyword evidence="11" id="KW-0325">Glycoprotein</keyword>
<evidence type="ECO:0000256" key="2">
    <source>
        <dbReference type="ARBA" id="ARBA00004687"/>
    </source>
</evidence>
<dbReference type="Proteomes" id="UP000694553">
    <property type="component" value="Unassembled WGS sequence"/>
</dbReference>
<reference evidence="14" key="2">
    <citation type="submission" date="2025-08" db="UniProtKB">
        <authorList>
            <consortium name="Ensembl"/>
        </authorList>
    </citation>
    <scope>IDENTIFICATION</scope>
</reference>
<feature type="transmembrane region" description="Helical" evidence="12">
    <location>
        <begin position="655"/>
        <end position="678"/>
    </location>
</feature>
<evidence type="ECO:0000256" key="9">
    <source>
        <dbReference type="ARBA" id="ARBA00022989"/>
    </source>
</evidence>
<keyword evidence="9 12" id="KW-1133">Transmembrane helix</keyword>
<feature type="transmembrane region" description="Helical" evidence="12">
    <location>
        <begin position="6"/>
        <end position="26"/>
    </location>
</feature>
<keyword evidence="5 12" id="KW-0337">GPI-anchor biosynthesis</keyword>
<protein>
    <recommendedName>
        <fullName evidence="4 12">GPI ethanolamine phosphate transferase 1</fullName>
        <ecNumber evidence="12">2.-.-.-</ecNumber>
    </recommendedName>
</protein>
<feature type="domain" description="GPI ethanolamine phosphate transferase 1 C-terminal" evidence="13">
    <location>
        <begin position="584"/>
        <end position="818"/>
    </location>
</feature>
<evidence type="ECO:0000256" key="5">
    <source>
        <dbReference type="ARBA" id="ARBA00022502"/>
    </source>
</evidence>
<organism evidence="14 15">
    <name type="scientific">Corvus moneduloides</name>
    <name type="common">New Caledonian crow</name>
    <dbReference type="NCBI Taxonomy" id="1196302"/>
    <lineage>
        <taxon>Eukaryota</taxon>
        <taxon>Metazoa</taxon>
        <taxon>Chordata</taxon>
        <taxon>Craniata</taxon>
        <taxon>Vertebrata</taxon>
        <taxon>Euteleostomi</taxon>
        <taxon>Archelosauria</taxon>
        <taxon>Archosauria</taxon>
        <taxon>Dinosauria</taxon>
        <taxon>Saurischia</taxon>
        <taxon>Theropoda</taxon>
        <taxon>Coelurosauria</taxon>
        <taxon>Aves</taxon>
        <taxon>Neognathae</taxon>
        <taxon>Neoaves</taxon>
        <taxon>Telluraves</taxon>
        <taxon>Australaves</taxon>
        <taxon>Passeriformes</taxon>
        <taxon>Corvoidea</taxon>
        <taxon>Corvidae</taxon>
        <taxon>Corvus</taxon>
    </lineage>
</organism>
<comment type="pathway">
    <text evidence="2 12">Glycolipid biosynthesis; glycosylphosphatidylinositol-anchor biosynthesis.</text>
</comment>
<dbReference type="PANTHER" id="PTHR12250">
    <property type="entry name" value="PHOSPHATIDYLINOSITOL GLYCAN, CLASS N"/>
    <property type="match status" value="1"/>
</dbReference>
<evidence type="ECO:0000256" key="11">
    <source>
        <dbReference type="ARBA" id="ARBA00023180"/>
    </source>
</evidence>
<dbReference type="Pfam" id="PF04987">
    <property type="entry name" value="PigN"/>
    <property type="match status" value="1"/>
</dbReference>
<evidence type="ECO:0000259" key="13">
    <source>
        <dbReference type="Pfam" id="PF04987"/>
    </source>
</evidence>
<evidence type="ECO:0000256" key="8">
    <source>
        <dbReference type="ARBA" id="ARBA00022824"/>
    </source>
</evidence>
<dbReference type="CDD" id="cd16020">
    <property type="entry name" value="GPI_EPT_1"/>
    <property type="match status" value="1"/>
</dbReference>
<accession>A0A8C3E500</accession>
<comment type="subcellular location">
    <subcellularLocation>
        <location evidence="1 12">Endoplasmic reticulum membrane</location>
        <topology evidence="1 12">Multi-pass membrane protein</topology>
    </subcellularLocation>
</comment>
<comment type="similarity">
    <text evidence="3 12">Belongs to the PIGG/PIGN/PIGO family. PIGN subfamily.</text>
</comment>
<sequence>MDIPVFILAGLLVHCVFLVSIFDIYFSSPLVHGMTPQQTPLPPPAKRLVLFVADGLRADSLYELNSNGTPRAPYLRSILENNGSWGISHTRVPTESRPGHVALIAGFYEDVSAVAKGWKENPVEFDSVFNESKYTWSWGSPDILPMFAKGATGDHVYTFCYAAESEDFGAEDAAKLDIWVFDHVKSFFNSSRSNQTLFSALNEEKVVLFLHLLGIDTNGHAHRPNSREYQENIKQVDEGVKEIASLIDDFYGNDGKTAFILTSDHGMTDWGSHGAGHPSETLTPLIVWGAGVNYPQQVTSQFFEDNFLKEWKLENLKRIDVNQADVAPLMASLIGVPFPLNSVGTLPLEYLNSSAHFKAESMFTNAVQILEQFKVKMSQKKKTTLSFLFTPFKPLSDFEQINLLKKIRLYIQQQKYDEAVALCKTLINLALEGLSYYHKYDRLFLGLSIAVGFVGWTTYVILVIIKAHTNLTKTVPTNEKKSTVLFYSFASAGMIIAFFLLIQTCPWTYYVYCLLPVPVWYAVLREIPVIQDLATNVLSLHMGQSIGFLLVCILGIEILVFSFFYRSALTIGLLVFAGWPVITQLWIQAKMFSVALSTYVVSSTHNSLKNKQGLPVMNQIISWMTLVSSPVLLLLSPTFLFQRLFSILLSLMSTYLLFSTGYEALFPLALFGLMFAWINMEQEALQHYGLSLKPKLAVFNFTCAVDITQFRQLHLDDVRRSFFFVFFIVTAFFGTGNIASINSFDPASVYCFLTVFSPFMMGGLLLLKVAIPFVLVSCAFEAVQVTTQLSSKSLFLIVLVISDIMALHFFFLVQDYGSWLDIGTSISHYVLVMSLTIFMMVMNGLAQLLTTQRLGHPRRTKHHST</sequence>
<evidence type="ECO:0000256" key="10">
    <source>
        <dbReference type="ARBA" id="ARBA00023136"/>
    </source>
</evidence>
<keyword evidence="10 12" id="KW-0472">Membrane</keyword>
<evidence type="ECO:0000256" key="4">
    <source>
        <dbReference type="ARBA" id="ARBA00020831"/>
    </source>
</evidence>
<dbReference type="FunFam" id="3.40.720.10:FF:000091">
    <property type="entry name" value="Phosphatidylinositol glycan anchor biosynthesis, class N"/>
    <property type="match status" value="1"/>
</dbReference>
<dbReference type="Gene3D" id="3.40.720.10">
    <property type="entry name" value="Alkaline Phosphatase, subunit A"/>
    <property type="match status" value="1"/>
</dbReference>
<dbReference type="PANTHER" id="PTHR12250:SF0">
    <property type="entry name" value="GPI ETHANOLAMINE PHOSPHATE TRANSFERASE 1"/>
    <property type="match status" value="1"/>
</dbReference>
<evidence type="ECO:0000313" key="15">
    <source>
        <dbReference type="Proteomes" id="UP000694553"/>
    </source>
</evidence>
<dbReference type="GO" id="GO:0006506">
    <property type="term" value="P:GPI anchor biosynthetic process"/>
    <property type="evidence" value="ECO:0007669"/>
    <property type="project" value="UniProtKB-UniPathway"/>
</dbReference>
<reference evidence="15" key="1">
    <citation type="submission" date="2019-10" db="EMBL/GenBank/DDBJ databases">
        <title>Corvus moneduloides (New Caledonian crow) genome, bCorMon1, primary haplotype.</title>
        <authorList>
            <person name="Rutz C."/>
            <person name="Fungtammasan C."/>
            <person name="Mountcastle J."/>
            <person name="Formenti G."/>
            <person name="Chow W."/>
            <person name="Howe K."/>
            <person name="Steele M.P."/>
            <person name="Fernandes J."/>
            <person name="Gilbert M.T.P."/>
            <person name="Fedrigo O."/>
            <person name="Jarvis E.D."/>
            <person name="Gemmell N."/>
        </authorList>
    </citation>
    <scope>NUCLEOTIDE SEQUENCE [LARGE SCALE GENOMIC DNA]</scope>
</reference>
<dbReference type="Pfam" id="PF01663">
    <property type="entry name" value="Phosphodiest"/>
    <property type="match status" value="1"/>
</dbReference>
<evidence type="ECO:0000256" key="12">
    <source>
        <dbReference type="RuleBase" id="RU367138"/>
    </source>
</evidence>
<dbReference type="InterPro" id="IPR002591">
    <property type="entry name" value="Phosphodiest/P_Trfase"/>
</dbReference>
<dbReference type="SUPFAM" id="SSF53649">
    <property type="entry name" value="Alkaline phosphatase-like"/>
    <property type="match status" value="1"/>
</dbReference>
<dbReference type="InterPro" id="IPR007070">
    <property type="entry name" value="GPI_EtnP_transferase_1"/>
</dbReference>
<dbReference type="EC" id="2.-.-.-" evidence="12"/>
<feature type="transmembrane region" description="Helical" evidence="12">
    <location>
        <begin position="507"/>
        <end position="524"/>
    </location>
</feature>
<evidence type="ECO:0000256" key="6">
    <source>
        <dbReference type="ARBA" id="ARBA00022679"/>
    </source>
</evidence>
<feature type="transmembrane region" description="Helical" evidence="12">
    <location>
        <begin position="484"/>
        <end position="501"/>
    </location>
</feature>
<feature type="transmembrane region" description="Helical" evidence="12">
    <location>
        <begin position="545"/>
        <end position="565"/>
    </location>
</feature>
<name>A0A8C3E500_CORMO</name>
<feature type="transmembrane region" description="Helical" evidence="12">
    <location>
        <begin position="794"/>
        <end position="814"/>
    </location>
</feature>
<feature type="transmembrane region" description="Helical" evidence="12">
    <location>
        <begin position="614"/>
        <end position="635"/>
    </location>
</feature>
<dbReference type="GO" id="GO:0005789">
    <property type="term" value="C:endoplasmic reticulum membrane"/>
    <property type="evidence" value="ECO:0007669"/>
    <property type="project" value="UniProtKB-SubCell"/>
</dbReference>
<keyword evidence="7 12" id="KW-0812">Transmembrane</keyword>
<reference evidence="14" key="3">
    <citation type="submission" date="2025-09" db="UniProtKB">
        <authorList>
            <consortium name="Ensembl"/>
        </authorList>
    </citation>
    <scope>IDENTIFICATION</scope>
</reference>
<dbReference type="InterPro" id="IPR017852">
    <property type="entry name" value="GPI_EtnP_transferase_1_C"/>
</dbReference>
<dbReference type="AlphaFoldDB" id="A0A8C3E500"/>
<comment type="function">
    <text evidence="12">Ethanolamine phosphate transferase involved in glycosylphosphatidylinositol-anchor biosynthesis. Transfers ethanolamine phosphate to the first alpha-1,4-linked mannose of the glycosylphosphatidylinositol precursor of GPI-anchor.</text>
</comment>
<gene>
    <name evidence="14" type="primary">PIGN</name>
</gene>
<feature type="transmembrane region" description="Helical" evidence="12">
    <location>
        <begin position="759"/>
        <end position="782"/>
    </location>
</feature>
<evidence type="ECO:0000256" key="1">
    <source>
        <dbReference type="ARBA" id="ARBA00004477"/>
    </source>
</evidence>
<dbReference type="InterPro" id="IPR037671">
    <property type="entry name" value="PIGN_N"/>
</dbReference>
<keyword evidence="15" id="KW-1185">Reference proteome</keyword>
<feature type="transmembrane region" description="Helical" evidence="12">
    <location>
        <begin position="443"/>
        <end position="464"/>
    </location>
</feature>
<accession>A0A8U7MJZ9</accession>
<dbReference type="UniPathway" id="UPA00196"/>
<dbReference type="InterPro" id="IPR017850">
    <property type="entry name" value="Alkaline_phosphatase_core_sf"/>
</dbReference>